<reference evidence="1 2" key="2">
    <citation type="journal article" date="2022" name="Mol. Ecol. Resour.">
        <title>The genomes of chicory, endive, great burdock and yacon provide insights into Asteraceae paleo-polyploidization history and plant inulin production.</title>
        <authorList>
            <person name="Fan W."/>
            <person name="Wang S."/>
            <person name="Wang H."/>
            <person name="Wang A."/>
            <person name="Jiang F."/>
            <person name="Liu H."/>
            <person name="Zhao H."/>
            <person name="Xu D."/>
            <person name="Zhang Y."/>
        </authorList>
    </citation>
    <scope>NUCLEOTIDE SEQUENCE [LARGE SCALE GENOMIC DNA]</scope>
    <source>
        <strain evidence="2">cv. Yunnan</strain>
        <tissue evidence="1">Leaves</tissue>
    </source>
</reference>
<evidence type="ECO:0000313" key="2">
    <source>
        <dbReference type="Proteomes" id="UP001056120"/>
    </source>
</evidence>
<accession>A0ACB8ZA86</accession>
<protein>
    <submittedName>
        <fullName evidence="1">Uncharacterized protein</fullName>
    </submittedName>
</protein>
<dbReference type="EMBL" id="CM042043">
    <property type="protein sequence ID" value="KAI3694564.1"/>
    <property type="molecule type" value="Genomic_DNA"/>
</dbReference>
<organism evidence="1 2">
    <name type="scientific">Smallanthus sonchifolius</name>
    <dbReference type="NCBI Taxonomy" id="185202"/>
    <lineage>
        <taxon>Eukaryota</taxon>
        <taxon>Viridiplantae</taxon>
        <taxon>Streptophyta</taxon>
        <taxon>Embryophyta</taxon>
        <taxon>Tracheophyta</taxon>
        <taxon>Spermatophyta</taxon>
        <taxon>Magnoliopsida</taxon>
        <taxon>eudicotyledons</taxon>
        <taxon>Gunneridae</taxon>
        <taxon>Pentapetalae</taxon>
        <taxon>asterids</taxon>
        <taxon>campanulids</taxon>
        <taxon>Asterales</taxon>
        <taxon>Asteraceae</taxon>
        <taxon>Asteroideae</taxon>
        <taxon>Heliantheae alliance</taxon>
        <taxon>Millerieae</taxon>
        <taxon>Smallanthus</taxon>
    </lineage>
</organism>
<gene>
    <name evidence="1" type="ORF">L1987_77531</name>
</gene>
<name>A0ACB8ZA86_9ASTR</name>
<proteinExistence type="predicted"/>
<comment type="caution">
    <text evidence="1">The sequence shown here is derived from an EMBL/GenBank/DDBJ whole genome shotgun (WGS) entry which is preliminary data.</text>
</comment>
<keyword evidence="2" id="KW-1185">Reference proteome</keyword>
<evidence type="ECO:0000313" key="1">
    <source>
        <dbReference type="EMBL" id="KAI3694564.1"/>
    </source>
</evidence>
<sequence length="97" mass="11335">MHTPMKSSMPFREWLLLLLFCMPYLSMLWSFRHLSMCYVSRTNYLQSQSTSLADCQFRTDSLLCEKLSVCTLYFGLNGIKCFFNHEKRGDAVLLVSC</sequence>
<dbReference type="Proteomes" id="UP001056120">
    <property type="component" value="Linkage Group LG26"/>
</dbReference>
<reference evidence="2" key="1">
    <citation type="journal article" date="2022" name="Mol. Ecol. Resour.">
        <title>The genomes of chicory, endive, great burdock and yacon provide insights into Asteraceae palaeo-polyploidization history and plant inulin production.</title>
        <authorList>
            <person name="Fan W."/>
            <person name="Wang S."/>
            <person name="Wang H."/>
            <person name="Wang A."/>
            <person name="Jiang F."/>
            <person name="Liu H."/>
            <person name="Zhao H."/>
            <person name="Xu D."/>
            <person name="Zhang Y."/>
        </authorList>
    </citation>
    <scope>NUCLEOTIDE SEQUENCE [LARGE SCALE GENOMIC DNA]</scope>
    <source>
        <strain evidence="2">cv. Yunnan</strain>
    </source>
</reference>